<name>A0A0S4J644_BODSA</name>
<protein>
    <submittedName>
        <fullName evidence="1">Uncharacterized protein</fullName>
    </submittedName>
</protein>
<evidence type="ECO:0000313" key="2">
    <source>
        <dbReference type="Proteomes" id="UP000051952"/>
    </source>
</evidence>
<reference evidence="2" key="1">
    <citation type="submission" date="2015-09" db="EMBL/GenBank/DDBJ databases">
        <authorList>
            <consortium name="Pathogen Informatics"/>
        </authorList>
    </citation>
    <scope>NUCLEOTIDE SEQUENCE [LARGE SCALE GENOMIC DNA]</scope>
    <source>
        <strain evidence="2">Lake Konstanz</strain>
    </source>
</reference>
<accession>A0A0S4J644</accession>
<sequence>MLLTPPHFSPTQDFLLKSKWHTSAHHHQAVHGTATLVVELRWAVNSLGRAVDDFCQRLSHRFLMDRPGSTVLADYFRILPLPISR</sequence>
<dbReference type="VEuPathDB" id="TriTrypDB:BSAL_88590"/>
<proteinExistence type="predicted"/>
<dbReference type="Proteomes" id="UP000051952">
    <property type="component" value="Unassembled WGS sequence"/>
</dbReference>
<keyword evidence="2" id="KW-1185">Reference proteome</keyword>
<dbReference type="AlphaFoldDB" id="A0A0S4J644"/>
<dbReference type="EMBL" id="CYKH01001117">
    <property type="protein sequence ID" value="CUG84366.1"/>
    <property type="molecule type" value="Genomic_DNA"/>
</dbReference>
<evidence type="ECO:0000313" key="1">
    <source>
        <dbReference type="EMBL" id="CUG84366.1"/>
    </source>
</evidence>
<organism evidence="1 2">
    <name type="scientific">Bodo saltans</name>
    <name type="common">Flagellated protozoan</name>
    <dbReference type="NCBI Taxonomy" id="75058"/>
    <lineage>
        <taxon>Eukaryota</taxon>
        <taxon>Discoba</taxon>
        <taxon>Euglenozoa</taxon>
        <taxon>Kinetoplastea</taxon>
        <taxon>Metakinetoplastina</taxon>
        <taxon>Eubodonida</taxon>
        <taxon>Bodonidae</taxon>
        <taxon>Bodo</taxon>
    </lineage>
</organism>
<gene>
    <name evidence="1" type="ORF">BSAL_88590</name>
</gene>